<evidence type="ECO:0000256" key="1">
    <source>
        <dbReference type="SAM" id="MobiDB-lite"/>
    </source>
</evidence>
<dbReference type="Proteomes" id="UP001205906">
    <property type="component" value="Unassembled WGS sequence"/>
</dbReference>
<keyword evidence="4" id="KW-1185">Reference proteome</keyword>
<evidence type="ECO:0000313" key="3">
    <source>
        <dbReference type="EMBL" id="MCO6051177.1"/>
    </source>
</evidence>
<feature type="compositionally biased region" description="Polar residues" evidence="1">
    <location>
        <begin position="36"/>
        <end position="52"/>
    </location>
</feature>
<name>A0ABT1C8K9_9HYPH</name>
<keyword evidence="2" id="KW-0732">Signal</keyword>
<evidence type="ECO:0000313" key="4">
    <source>
        <dbReference type="Proteomes" id="UP001205906"/>
    </source>
</evidence>
<gene>
    <name evidence="3" type="ORF">NGM99_15435</name>
</gene>
<evidence type="ECO:0008006" key="5">
    <source>
        <dbReference type="Google" id="ProtNLM"/>
    </source>
</evidence>
<protein>
    <recommendedName>
        <fullName evidence="5">Intersectin-EH binding protein Ibp1</fullName>
    </recommendedName>
</protein>
<organism evidence="3 4">
    <name type="scientific">Mesorhizobium liriopis</name>
    <dbReference type="NCBI Taxonomy" id="2953882"/>
    <lineage>
        <taxon>Bacteria</taxon>
        <taxon>Pseudomonadati</taxon>
        <taxon>Pseudomonadota</taxon>
        <taxon>Alphaproteobacteria</taxon>
        <taxon>Hyphomicrobiales</taxon>
        <taxon>Phyllobacteriaceae</taxon>
        <taxon>Mesorhizobium</taxon>
    </lineage>
</organism>
<accession>A0ABT1C8K9</accession>
<feature type="signal peptide" evidence="2">
    <location>
        <begin position="1"/>
        <end position="25"/>
    </location>
</feature>
<feature type="compositionally biased region" description="Low complexity" evidence="1">
    <location>
        <begin position="53"/>
        <end position="69"/>
    </location>
</feature>
<sequence length="112" mass="11217">MMTRTFTLPALALGASLVFGSSAFAQAPSDPPAGPGSTTEDCQASNSDNPVDNGTTQTPSTNLTQTLNNCGSVLQPPPTGDSGVTQPIPDTGEMPVVPPSAVPAQPAQPQAQ</sequence>
<reference evidence="3 4" key="1">
    <citation type="submission" date="2022-06" db="EMBL/GenBank/DDBJ databases">
        <title>Mesorhizobium sp. strain RP14 Genome sequencing and assembly.</title>
        <authorList>
            <person name="Kim I."/>
        </authorList>
    </citation>
    <scope>NUCLEOTIDE SEQUENCE [LARGE SCALE GENOMIC DNA]</scope>
    <source>
        <strain evidence="4">RP14(2022)</strain>
    </source>
</reference>
<comment type="caution">
    <text evidence="3">The sequence shown here is derived from an EMBL/GenBank/DDBJ whole genome shotgun (WGS) entry which is preliminary data.</text>
</comment>
<proteinExistence type="predicted"/>
<dbReference type="RefSeq" id="WP_252820474.1">
    <property type="nucleotide sequence ID" value="NZ_JAMXQS010000007.1"/>
</dbReference>
<feature type="chain" id="PRO_5045997118" description="Intersectin-EH binding protein Ibp1" evidence="2">
    <location>
        <begin position="26"/>
        <end position="112"/>
    </location>
</feature>
<evidence type="ECO:0000256" key="2">
    <source>
        <dbReference type="SAM" id="SignalP"/>
    </source>
</evidence>
<feature type="region of interest" description="Disordered" evidence="1">
    <location>
        <begin position="23"/>
        <end position="112"/>
    </location>
</feature>
<dbReference type="EMBL" id="JAMXQS010000007">
    <property type="protein sequence ID" value="MCO6051177.1"/>
    <property type="molecule type" value="Genomic_DNA"/>
</dbReference>
<feature type="compositionally biased region" description="Low complexity" evidence="1">
    <location>
        <begin position="102"/>
        <end position="112"/>
    </location>
</feature>